<name>A0A0R3L194_9BRAD</name>
<dbReference type="AlphaFoldDB" id="A0A0R3L194"/>
<dbReference type="STRING" id="1518501.CQ10_19645"/>
<evidence type="ECO:0000313" key="2">
    <source>
        <dbReference type="Proteomes" id="UP000051913"/>
    </source>
</evidence>
<sequence>MAGSSGARGTGVAMKALPLSVAFEVVSRIALAQSPTDAMADLRACSQLEREERLECLDNLLRNIAPARPVPGSDNWIISETTSPVDYTPIITATTFSHRGSNDYPMQLSIRCRAGRTELVVAGPVFARDGKDHAISYRIDDNQPVHVAGAPPSSGTGVAFTGDVVRLLQSLPEQGELAIRIVSRPGAAQEGLFSLGGLKLARQRLATVCRWPHAVAGPRN</sequence>
<proteinExistence type="predicted"/>
<evidence type="ECO:0008006" key="3">
    <source>
        <dbReference type="Google" id="ProtNLM"/>
    </source>
</evidence>
<dbReference type="EMBL" id="LLXX01000149">
    <property type="protein sequence ID" value="KRR02567.1"/>
    <property type="molecule type" value="Genomic_DNA"/>
</dbReference>
<dbReference type="OrthoDB" id="8158974at2"/>
<gene>
    <name evidence="1" type="ORF">CP49_35720</name>
</gene>
<protein>
    <recommendedName>
        <fullName evidence="3">Type VI secretion protein</fullName>
    </recommendedName>
</protein>
<reference evidence="1 2" key="1">
    <citation type="submission" date="2014-03" db="EMBL/GenBank/DDBJ databases">
        <title>Bradyrhizobium valentinum sp. nov., isolated from effective nodules of Lupinus mariae-josephae, a lupine endemic of basic-lime soils in Eastern Spain.</title>
        <authorList>
            <person name="Duran D."/>
            <person name="Rey L."/>
            <person name="Navarro A."/>
            <person name="Busquets A."/>
            <person name="Imperial J."/>
            <person name="Ruiz-Argueso T."/>
        </authorList>
    </citation>
    <scope>NUCLEOTIDE SEQUENCE [LARGE SCALE GENOMIC DNA]</scope>
    <source>
        <strain evidence="1 2">LmjM3</strain>
    </source>
</reference>
<comment type="caution">
    <text evidence="1">The sequence shown here is derived from an EMBL/GenBank/DDBJ whole genome shotgun (WGS) entry which is preliminary data.</text>
</comment>
<evidence type="ECO:0000313" key="1">
    <source>
        <dbReference type="EMBL" id="KRR02567.1"/>
    </source>
</evidence>
<dbReference type="Proteomes" id="UP000051913">
    <property type="component" value="Unassembled WGS sequence"/>
</dbReference>
<organism evidence="1 2">
    <name type="scientific">Bradyrhizobium valentinum</name>
    <dbReference type="NCBI Taxonomy" id="1518501"/>
    <lineage>
        <taxon>Bacteria</taxon>
        <taxon>Pseudomonadati</taxon>
        <taxon>Pseudomonadota</taxon>
        <taxon>Alphaproteobacteria</taxon>
        <taxon>Hyphomicrobiales</taxon>
        <taxon>Nitrobacteraceae</taxon>
        <taxon>Bradyrhizobium</taxon>
    </lineage>
</organism>
<keyword evidence="2" id="KW-1185">Reference proteome</keyword>
<accession>A0A0R3L194</accession>